<proteinExistence type="predicted"/>
<reference evidence="2 3" key="1">
    <citation type="journal article" date="2011" name="Cell">
        <title>Insight into structure and assembly of the nuclear pore complex by utilizing the genome of a eukaryotic thermophile.</title>
        <authorList>
            <person name="Amlacher S."/>
            <person name="Sarges P."/>
            <person name="Flemming D."/>
            <person name="van Noort V."/>
            <person name="Kunze R."/>
            <person name="Devos D.P."/>
            <person name="Arumugam M."/>
            <person name="Bork P."/>
            <person name="Hurt E."/>
        </authorList>
    </citation>
    <scope>NUCLEOTIDE SEQUENCE [LARGE SCALE GENOMIC DNA]</scope>
    <source>
        <strain evidence="3">DSM 1495 / CBS 144.50 / IMI 039719</strain>
    </source>
</reference>
<evidence type="ECO:0000313" key="2">
    <source>
        <dbReference type="EMBL" id="EGS21826.1"/>
    </source>
</evidence>
<evidence type="ECO:0000256" key="1">
    <source>
        <dbReference type="SAM" id="MobiDB-lite"/>
    </source>
</evidence>
<dbReference type="RefSeq" id="XP_006694122.1">
    <property type="nucleotide sequence ID" value="XM_006694059.1"/>
</dbReference>
<organism evidence="3">
    <name type="scientific">Chaetomium thermophilum (strain DSM 1495 / CBS 144.50 / IMI 039719)</name>
    <name type="common">Thermochaetoides thermophila</name>
    <dbReference type="NCBI Taxonomy" id="759272"/>
    <lineage>
        <taxon>Eukaryota</taxon>
        <taxon>Fungi</taxon>
        <taxon>Dikarya</taxon>
        <taxon>Ascomycota</taxon>
        <taxon>Pezizomycotina</taxon>
        <taxon>Sordariomycetes</taxon>
        <taxon>Sordariomycetidae</taxon>
        <taxon>Sordariales</taxon>
        <taxon>Chaetomiaceae</taxon>
        <taxon>Thermochaetoides</taxon>
    </lineage>
</organism>
<keyword evidence="3" id="KW-1185">Reference proteome</keyword>
<accession>G0S7N5</accession>
<protein>
    <submittedName>
        <fullName evidence="2">Uncharacterized protein</fullName>
    </submittedName>
</protein>
<dbReference type="GeneID" id="18257734"/>
<dbReference type="OrthoDB" id="5391496at2759"/>
<dbReference type="HOGENOM" id="CLU_071085_1_0_1"/>
<dbReference type="KEGG" id="cthr:CTHT_0036960"/>
<dbReference type="EMBL" id="GL988041">
    <property type="protein sequence ID" value="EGS21826.1"/>
    <property type="molecule type" value="Genomic_DNA"/>
</dbReference>
<dbReference type="OMA" id="IAHEAQH"/>
<dbReference type="AlphaFoldDB" id="G0S7N5"/>
<dbReference type="eggNOG" id="ENOG502SDG8">
    <property type="taxonomic scope" value="Eukaryota"/>
</dbReference>
<feature type="region of interest" description="Disordered" evidence="1">
    <location>
        <begin position="171"/>
        <end position="194"/>
    </location>
</feature>
<sequence>MDPFSTSYPVFLSPALPSELLSFVLNHCTYPSTLIICSDKAHFISSLVEDFKQQQNHTSQQPQQPAFAPPPHHTTAAAPSNPPQRPQYHPTKTLHKYSSAIAHEAQHHRDAYGGSRPALAHKPKYNKPHPLLTNTLHTLAVSRHICTVFIPTVTHLRAFLSVFSLAQPVTSSNRSKLPQPLPPPRRNRDSGTTGTGTLPILVVYDLLGLHRATSEWSAQGLSSTVATLVEAGKREGMRLVVVERKGHGSRGFDPSRPGDDVEMSQDTELPSRLDEIDEMELKALLEERLPVVNSATLRGAIAQNWAAGRTVELGRVLGRWFRFRRWEWKGHRV</sequence>
<dbReference type="Proteomes" id="UP000008066">
    <property type="component" value="Unassembled WGS sequence"/>
</dbReference>
<name>G0S7N5_CHATD</name>
<feature type="region of interest" description="Disordered" evidence="1">
    <location>
        <begin position="53"/>
        <end position="91"/>
    </location>
</feature>
<gene>
    <name evidence="2" type="ORF">CTHT_0036960</name>
</gene>
<evidence type="ECO:0000313" key="3">
    <source>
        <dbReference type="Proteomes" id="UP000008066"/>
    </source>
</evidence>
<feature type="compositionally biased region" description="Low complexity" evidence="1">
    <location>
        <begin position="53"/>
        <end position="66"/>
    </location>
</feature>
<feature type="region of interest" description="Disordered" evidence="1">
    <location>
        <begin position="103"/>
        <end position="124"/>
    </location>
</feature>
<feature type="region of interest" description="Disordered" evidence="1">
    <location>
        <begin position="247"/>
        <end position="267"/>
    </location>
</feature>